<gene>
    <name evidence="1" type="ORF">DPEC_G00181110</name>
</gene>
<dbReference type="Proteomes" id="UP001157502">
    <property type="component" value="Chromosome 15"/>
</dbReference>
<organism evidence="1 2">
    <name type="scientific">Dallia pectoralis</name>
    <name type="common">Alaska blackfish</name>
    <dbReference type="NCBI Taxonomy" id="75939"/>
    <lineage>
        <taxon>Eukaryota</taxon>
        <taxon>Metazoa</taxon>
        <taxon>Chordata</taxon>
        <taxon>Craniata</taxon>
        <taxon>Vertebrata</taxon>
        <taxon>Euteleostomi</taxon>
        <taxon>Actinopterygii</taxon>
        <taxon>Neopterygii</taxon>
        <taxon>Teleostei</taxon>
        <taxon>Protacanthopterygii</taxon>
        <taxon>Esociformes</taxon>
        <taxon>Umbridae</taxon>
        <taxon>Dallia</taxon>
    </lineage>
</organism>
<proteinExistence type="predicted"/>
<keyword evidence="2" id="KW-1185">Reference proteome</keyword>
<sequence length="262" mass="27284">MARLIRAFWKSVGAGLLGFPYGVPGGLLLSSTLAAAGTCDLVTSIQRVKESHSWPVQCLTLLTGIILLIGSVPVIGGLLYLAALVAYRRTRRMWRTQDNELYAAKVVLVGLSVLVGIPFINGCFGFLMEAAAAQSDILTLYKCSAEMAVKVACVLASLMVAAFAAGGTDALAAMQDRLGLGVVELGAAAVIGWGTLGALDKYHTALGQWGTVGGMMGPAVAAGVALSAGPTSTRGRLSAQYRMSTWATLSSMRVGSRENRND</sequence>
<dbReference type="EMBL" id="CM055742">
    <property type="protein sequence ID" value="KAJ8000534.1"/>
    <property type="molecule type" value="Genomic_DNA"/>
</dbReference>
<name>A0ACC2GA64_DALPE</name>
<comment type="caution">
    <text evidence="1">The sequence shown here is derived from an EMBL/GenBank/DDBJ whole genome shotgun (WGS) entry which is preliminary data.</text>
</comment>
<evidence type="ECO:0000313" key="2">
    <source>
        <dbReference type="Proteomes" id="UP001157502"/>
    </source>
</evidence>
<accession>A0ACC2GA64</accession>
<protein>
    <submittedName>
        <fullName evidence="1">Uncharacterized protein</fullName>
    </submittedName>
</protein>
<evidence type="ECO:0000313" key="1">
    <source>
        <dbReference type="EMBL" id="KAJ8000534.1"/>
    </source>
</evidence>
<reference evidence="1" key="1">
    <citation type="submission" date="2021-05" db="EMBL/GenBank/DDBJ databases">
        <authorList>
            <person name="Pan Q."/>
            <person name="Jouanno E."/>
            <person name="Zahm M."/>
            <person name="Klopp C."/>
            <person name="Cabau C."/>
            <person name="Louis A."/>
            <person name="Berthelot C."/>
            <person name="Parey E."/>
            <person name="Roest Crollius H."/>
            <person name="Montfort J."/>
            <person name="Robinson-Rechavi M."/>
            <person name="Bouchez O."/>
            <person name="Lampietro C."/>
            <person name="Lopez Roques C."/>
            <person name="Donnadieu C."/>
            <person name="Postlethwait J."/>
            <person name="Bobe J."/>
            <person name="Dillon D."/>
            <person name="Chandos A."/>
            <person name="von Hippel F."/>
            <person name="Guiguen Y."/>
        </authorList>
    </citation>
    <scope>NUCLEOTIDE SEQUENCE</scope>
    <source>
        <strain evidence="1">YG-Jan2019</strain>
    </source>
</reference>